<keyword evidence="2" id="KW-0813">Transport</keyword>
<evidence type="ECO:0000313" key="11">
    <source>
        <dbReference type="EMBL" id="KAL2809853.1"/>
    </source>
</evidence>
<comment type="caution">
    <text evidence="11">The sequence shown here is derived from an EMBL/GenBank/DDBJ whole genome shotgun (WGS) entry which is preliminary data.</text>
</comment>
<dbReference type="SMART" id="SM00664">
    <property type="entry name" value="DoH"/>
    <property type="match status" value="1"/>
</dbReference>
<keyword evidence="6 7" id="KW-0472">Membrane</keyword>
<evidence type="ECO:0000256" key="3">
    <source>
        <dbReference type="ARBA" id="ARBA00022692"/>
    </source>
</evidence>
<feature type="signal peptide" evidence="8">
    <location>
        <begin position="1"/>
        <end position="21"/>
    </location>
</feature>
<evidence type="ECO:0000259" key="10">
    <source>
        <dbReference type="SMART" id="SM00665"/>
    </source>
</evidence>
<comment type="subcellular location">
    <subcellularLocation>
        <location evidence="1">Membrane</location>
    </subcellularLocation>
</comment>
<evidence type="ECO:0000256" key="5">
    <source>
        <dbReference type="ARBA" id="ARBA00022989"/>
    </source>
</evidence>
<accession>A0ABR4H323</accession>
<evidence type="ECO:0000256" key="8">
    <source>
        <dbReference type="SAM" id="SignalP"/>
    </source>
</evidence>
<feature type="chain" id="PRO_5047247838" description="Cytochrome b561 domain-containing protein" evidence="8">
    <location>
        <begin position="22"/>
        <end position="391"/>
    </location>
</feature>
<feature type="transmembrane region" description="Helical" evidence="7">
    <location>
        <begin position="244"/>
        <end position="262"/>
    </location>
</feature>
<name>A0ABR4H323_9EURO</name>
<keyword evidence="5 7" id="KW-1133">Transmembrane helix</keyword>
<keyword evidence="4" id="KW-0249">Electron transport</keyword>
<dbReference type="SMART" id="SM00665">
    <property type="entry name" value="B561"/>
    <property type="match status" value="1"/>
</dbReference>
<evidence type="ECO:0000256" key="7">
    <source>
        <dbReference type="SAM" id="Phobius"/>
    </source>
</evidence>
<dbReference type="Gene3D" id="2.60.40.1210">
    <property type="entry name" value="Cellobiose dehydrogenase, cytochrome domain"/>
    <property type="match status" value="1"/>
</dbReference>
<dbReference type="Pfam" id="PF16010">
    <property type="entry name" value="CDH-cyt"/>
    <property type="match status" value="1"/>
</dbReference>
<organism evidence="11 12">
    <name type="scientific">Aspergillus granulosus</name>
    <dbReference type="NCBI Taxonomy" id="176169"/>
    <lineage>
        <taxon>Eukaryota</taxon>
        <taxon>Fungi</taxon>
        <taxon>Dikarya</taxon>
        <taxon>Ascomycota</taxon>
        <taxon>Pezizomycotina</taxon>
        <taxon>Eurotiomycetes</taxon>
        <taxon>Eurotiomycetidae</taxon>
        <taxon>Eurotiales</taxon>
        <taxon>Aspergillaceae</taxon>
        <taxon>Aspergillus</taxon>
        <taxon>Aspergillus subgen. Nidulantes</taxon>
    </lineage>
</organism>
<evidence type="ECO:0000256" key="2">
    <source>
        <dbReference type="ARBA" id="ARBA00022448"/>
    </source>
</evidence>
<evidence type="ECO:0000256" key="6">
    <source>
        <dbReference type="ARBA" id="ARBA00023136"/>
    </source>
</evidence>
<proteinExistence type="predicted"/>
<gene>
    <name evidence="11" type="ORF">BJX63DRAFT_445078</name>
</gene>
<feature type="transmembrane region" description="Helical" evidence="7">
    <location>
        <begin position="274"/>
        <end position="296"/>
    </location>
</feature>
<dbReference type="InterPro" id="IPR006593">
    <property type="entry name" value="Cyt_b561/ferric_Rdtase_TM"/>
</dbReference>
<feature type="transmembrane region" description="Helical" evidence="7">
    <location>
        <begin position="348"/>
        <end position="369"/>
    </location>
</feature>
<dbReference type="CDD" id="cd08760">
    <property type="entry name" value="Cyt_b561_FRRS1_like"/>
    <property type="match status" value="1"/>
</dbReference>
<reference evidence="11 12" key="1">
    <citation type="submission" date="2024-07" db="EMBL/GenBank/DDBJ databases">
        <title>Section-level genome sequencing and comparative genomics of Aspergillus sections Usti and Cavernicolus.</title>
        <authorList>
            <consortium name="Lawrence Berkeley National Laboratory"/>
            <person name="Nybo J.L."/>
            <person name="Vesth T.C."/>
            <person name="Theobald S."/>
            <person name="Frisvad J.C."/>
            <person name="Larsen T.O."/>
            <person name="Kjaerboelling I."/>
            <person name="Rothschild-Mancinelli K."/>
            <person name="Lyhne E.K."/>
            <person name="Kogle M.E."/>
            <person name="Barry K."/>
            <person name="Clum A."/>
            <person name="Na H."/>
            <person name="Ledsgaard L."/>
            <person name="Lin J."/>
            <person name="Lipzen A."/>
            <person name="Kuo A."/>
            <person name="Riley R."/>
            <person name="Mondo S."/>
            <person name="Labutti K."/>
            <person name="Haridas S."/>
            <person name="Pangalinan J."/>
            <person name="Salamov A.A."/>
            <person name="Simmons B.A."/>
            <person name="Magnuson J.K."/>
            <person name="Chen J."/>
            <person name="Drula E."/>
            <person name="Henrissat B."/>
            <person name="Wiebenga A."/>
            <person name="Lubbers R.J."/>
            <person name="Gomes A.C."/>
            <person name="Makela M.R."/>
            <person name="Stajich J."/>
            <person name="Grigoriev I.V."/>
            <person name="Mortensen U.H."/>
            <person name="De Vries R.P."/>
            <person name="Baker S.E."/>
            <person name="Andersen M.R."/>
        </authorList>
    </citation>
    <scope>NUCLEOTIDE SEQUENCE [LARGE SCALE GENOMIC DNA]</scope>
    <source>
        <strain evidence="11 12">CBS 588.65</strain>
    </source>
</reference>
<evidence type="ECO:0000259" key="9">
    <source>
        <dbReference type="SMART" id="SM00664"/>
    </source>
</evidence>
<feature type="transmembrane region" description="Helical" evidence="7">
    <location>
        <begin position="209"/>
        <end position="232"/>
    </location>
</feature>
<evidence type="ECO:0000256" key="1">
    <source>
        <dbReference type="ARBA" id="ARBA00004370"/>
    </source>
</evidence>
<feature type="domain" description="Cytochrome b561" evidence="10">
    <location>
        <begin position="211"/>
        <end position="333"/>
    </location>
</feature>
<dbReference type="EMBL" id="JBFXLT010000081">
    <property type="protein sequence ID" value="KAL2809853.1"/>
    <property type="molecule type" value="Genomic_DNA"/>
</dbReference>
<feature type="transmembrane region" description="Helical" evidence="7">
    <location>
        <begin position="316"/>
        <end position="336"/>
    </location>
</feature>
<dbReference type="CDD" id="cd09630">
    <property type="entry name" value="CDH_like_cytochrome"/>
    <property type="match status" value="1"/>
</dbReference>
<evidence type="ECO:0000256" key="4">
    <source>
        <dbReference type="ARBA" id="ARBA00022982"/>
    </source>
</evidence>
<feature type="domain" description="DOMON" evidence="9">
    <location>
        <begin position="64"/>
        <end position="145"/>
    </location>
</feature>
<dbReference type="SUPFAM" id="SSF49344">
    <property type="entry name" value="CBD9-like"/>
    <property type="match status" value="1"/>
</dbReference>
<keyword evidence="3 7" id="KW-0812">Transmembrane</keyword>
<sequence>MKCQALYTRAAVLGICSLAAAQIDTFSPEGESDIYYSVTVPERTASSGSGPVLFQIRAPTTFEWVALGQGTRMAGADIFVLYAASSQNVTLSPRSGTGHVPPEYNAQAEVSLLEGSGIEDGIMTANVRCDSCSYAASSSWIFAYKSGEPLNSDNLEADISFHDDFGGTSSDLSRAVSIVANPFLNYDPSSPANQPSEVGGGAGDNSTVLIAHGVVMAITFVLLFPSFGLLTALPIRGIIVKAHAPLQILALSTAIAGAGLGIKLGVDNELMEEAHTLLGLIVVGLLVLFQPAMGLLQHLHFRRTGGKSLWSSLHRWLGRVMIIVGIVNGGLGFRLAGIGNPNTPRSAVIAYSVIAGVMGLIYVAVRALGKRGHEEGRKRSVGNESSSQDSS</sequence>
<dbReference type="Proteomes" id="UP001610334">
    <property type="component" value="Unassembled WGS sequence"/>
</dbReference>
<dbReference type="PANTHER" id="PTHR47797">
    <property type="entry name" value="DEHYDROGENASE, PUTATIVE (AFU_ORTHOLOGUE AFUA_8G05805)-RELATED"/>
    <property type="match status" value="1"/>
</dbReference>
<dbReference type="Gene3D" id="1.20.120.1770">
    <property type="match status" value="1"/>
</dbReference>
<keyword evidence="8" id="KW-0732">Signal</keyword>
<keyword evidence="12" id="KW-1185">Reference proteome</keyword>
<evidence type="ECO:0000313" key="12">
    <source>
        <dbReference type="Proteomes" id="UP001610334"/>
    </source>
</evidence>
<dbReference type="PANTHER" id="PTHR47797:SF1">
    <property type="entry name" value="CYTOCHROME B561 DOMAIN-CONTAINING PROTEIN-RELATED"/>
    <property type="match status" value="1"/>
</dbReference>
<evidence type="ECO:0008006" key="13">
    <source>
        <dbReference type="Google" id="ProtNLM"/>
    </source>
</evidence>
<protein>
    <recommendedName>
        <fullName evidence="13">Cytochrome b561 domain-containing protein</fullName>
    </recommendedName>
</protein>
<dbReference type="InterPro" id="IPR015920">
    <property type="entry name" value="Cellobiose_DH-like_cyt"/>
</dbReference>
<dbReference type="InterPro" id="IPR005018">
    <property type="entry name" value="DOMON_domain"/>
</dbReference>